<dbReference type="EMBL" id="OBEB01000003">
    <property type="protein sequence ID" value="SNY50900.1"/>
    <property type="molecule type" value="Genomic_DNA"/>
</dbReference>
<keyword evidence="6" id="KW-0645">Protease</keyword>
<dbReference type="NCBIfam" id="NF009676">
    <property type="entry name" value="PRK13197.1"/>
    <property type="match status" value="1"/>
</dbReference>
<feature type="active site" evidence="9">
    <location>
        <position position="144"/>
    </location>
</feature>
<evidence type="ECO:0000256" key="6">
    <source>
        <dbReference type="ARBA" id="ARBA00022670"/>
    </source>
</evidence>
<dbReference type="GO" id="GO:0005829">
    <property type="term" value="C:cytosol"/>
    <property type="evidence" value="ECO:0007669"/>
    <property type="project" value="InterPro"/>
</dbReference>
<dbReference type="PANTHER" id="PTHR23402:SF1">
    <property type="entry name" value="PYROGLUTAMYL-PEPTIDASE I"/>
    <property type="match status" value="1"/>
</dbReference>
<dbReference type="CDD" id="cd00501">
    <property type="entry name" value="Peptidase_C15"/>
    <property type="match status" value="1"/>
</dbReference>
<sequence length="211" mass="22902">MAKVLITGFEPFAGDSVNPSWQVASALDSWQLDDEVVVTAVKLPCVFKQSLLNLEQAVNQLQPVVVIMLGQAADCSQLRLEKIASNFIDASIADNSGQQPRNCLTASHGPAAYFSNLPLTAMLQALHQQDIPAQLSLSAGSYVCNHSFYGLMHLIKNQYASIRGGFIHLPYLPQQVLNRPGSPSMELTTQIKALKICIAVSLQQQADQLIA</sequence>
<comment type="function">
    <text evidence="2">Removes 5-oxoproline from various penultimate amino acid residues except L-proline.</text>
</comment>
<dbReference type="InterPro" id="IPR029762">
    <property type="entry name" value="PGP-I_bact-type"/>
</dbReference>
<dbReference type="InterPro" id="IPR016125">
    <property type="entry name" value="Peptidase_C15-like"/>
</dbReference>
<evidence type="ECO:0000256" key="8">
    <source>
        <dbReference type="ARBA" id="ARBA00022807"/>
    </source>
</evidence>
<keyword evidence="5" id="KW-0963">Cytoplasm</keyword>
<comment type="catalytic activity">
    <reaction evidence="1 9">
        <text>Release of an N-terminal pyroglutamyl group from a polypeptide, the second amino acid generally not being Pro.</text>
        <dbReference type="EC" id="3.4.19.3"/>
    </reaction>
</comment>
<keyword evidence="8" id="KW-0788">Thiol protease</keyword>
<dbReference type="FunFam" id="3.40.630.20:FF:000001">
    <property type="entry name" value="Pyrrolidone-carboxylate peptidase"/>
    <property type="match status" value="1"/>
</dbReference>
<dbReference type="PRINTS" id="PR00706">
    <property type="entry name" value="PYROGLUPTASE"/>
</dbReference>
<evidence type="ECO:0000256" key="5">
    <source>
        <dbReference type="ARBA" id="ARBA00022490"/>
    </source>
</evidence>
<accession>A0A285ISB3</accession>
<dbReference type="GO" id="GO:0006508">
    <property type="term" value="P:proteolysis"/>
    <property type="evidence" value="ECO:0007669"/>
    <property type="project" value="UniProtKB-KW"/>
</dbReference>
<dbReference type="GO" id="GO:0016920">
    <property type="term" value="F:pyroglutamyl-peptidase activity"/>
    <property type="evidence" value="ECO:0007669"/>
    <property type="project" value="UniProtKB-EC"/>
</dbReference>
<dbReference type="RefSeq" id="WP_097110977.1">
    <property type="nucleotide sequence ID" value="NZ_OBEB01000003.1"/>
</dbReference>
<organism evidence="10 11">
    <name type="scientific">Arsukibacterium tuosuense</name>
    <dbReference type="NCBI Taxonomy" id="1323745"/>
    <lineage>
        <taxon>Bacteria</taxon>
        <taxon>Pseudomonadati</taxon>
        <taxon>Pseudomonadota</taxon>
        <taxon>Gammaproteobacteria</taxon>
        <taxon>Chromatiales</taxon>
        <taxon>Chromatiaceae</taxon>
        <taxon>Arsukibacterium</taxon>
    </lineage>
</organism>
<dbReference type="AlphaFoldDB" id="A0A285ISB3"/>
<evidence type="ECO:0000256" key="7">
    <source>
        <dbReference type="ARBA" id="ARBA00022801"/>
    </source>
</evidence>
<keyword evidence="11" id="KW-1185">Reference proteome</keyword>
<reference evidence="11" key="1">
    <citation type="submission" date="2017-09" db="EMBL/GenBank/DDBJ databases">
        <authorList>
            <person name="Varghese N."/>
            <person name="Submissions S."/>
        </authorList>
    </citation>
    <scope>NUCLEOTIDE SEQUENCE [LARGE SCALE GENOMIC DNA]</scope>
    <source>
        <strain evidence="11">CGMCC 1.12461</strain>
    </source>
</reference>
<dbReference type="InterPro" id="IPR033694">
    <property type="entry name" value="PGPEP1_Cys_AS"/>
</dbReference>
<evidence type="ECO:0000256" key="4">
    <source>
        <dbReference type="ARBA" id="ARBA00006641"/>
    </source>
</evidence>
<evidence type="ECO:0000256" key="3">
    <source>
        <dbReference type="ARBA" id="ARBA00004496"/>
    </source>
</evidence>
<dbReference type="Pfam" id="PF01470">
    <property type="entry name" value="Peptidase_C15"/>
    <property type="match status" value="1"/>
</dbReference>
<dbReference type="PROSITE" id="PS01334">
    <property type="entry name" value="PYRASE_CYS"/>
    <property type="match status" value="1"/>
</dbReference>
<dbReference type="Proteomes" id="UP000219353">
    <property type="component" value="Unassembled WGS sequence"/>
</dbReference>
<dbReference type="PIRSF" id="PIRSF015592">
    <property type="entry name" value="Prld-crbxl_pptds"/>
    <property type="match status" value="1"/>
</dbReference>
<comment type="subcellular location">
    <subcellularLocation>
        <location evidence="3">Cytoplasm</location>
    </subcellularLocation>
</comment>
<name>A0A285ISB3_9GAMM</name>
<dbReference type="OrthoDB" id="9779738at2"/>
<evidence type="ECO:0000256" key="1">
    <source>
        <dbReference type="ARBA" id="ARBA00001770"/>
    </source>
</evidence>
<dbReference type="PANTHER" id="PTHR23402">
    <property type="entry name" value="PROTEASE FAMILY C15 PYROGLUTAMYL-PEPTIDASE I-RELATED"/>
    <property type="match status" value="1"/>
</dbReference>
<dbReference type="InterPro" id="IPR000816">
    <property type="entry name" value="Peptidase_C15"/>
</dbReference>
<evidence type="ECO:0000313" key="10">
    <source>
        <dbReference type="EMBL" id="SNY50900.1"/>
    </source>
</evidence>
<comment type="similarity">
    <text evidence="4">Belongs to the peptidase C15 family.</text>
</comment>
<gene>
    <name evidence="10" type="ORF">SAMN06297280_1702</name>
</gene>
<dbReference type="EC" id="3.4.19.3" evidence="9"/>
<evidence type="ECO:0000256" key="2">
    <source>
        <dbReference type="ARBA" id="ARBA00002280"/>
    </source>
</evidence>
<evidence type="ECO:0000256" key="9">
    <source>
        <dbReference type="PROSITE-ProRule" id="PRU10077"/>
    </source>
</evidence>
<dbReference type="Gene3D" id="3.40.630.20">
    <property type="entry name" value="Peptidase C15, pyroglutamyl peptidase I-like"/>
    <property type="match status" value="1"/>
</dbReference>
<keyword evidence="7" id="KW-0378">Hydrolase</keyword>
<dbReference type="NCBIfam" id="TIGR00504">
    <property type="entry name" value="pyro_pdase"/>
    <property type="match status" value="1"/>
</dbReference>
<proteinExistence type="inferred from homology"/>
<dbReference type="InterPro" id="IPR036440">
    <property type="entry name" value="Peptidase_C15-like_sf"/>
</dbReference>
<protein>
    <recommendedName>
        <fullName evidence="9">Pyroglutamyl-peptidase I</fullName>
        <ecNumber evidence="9">3.4.19.3</ecNumber>
    </recommendedName>
</protein>
<evidence type="ECO:0000313" key="11">
    <source>
        <dbReference type="Proteomes" id="UP000219353"/>
    </source>
</evidence>
<dbReference type="SUPFAM" id="SSF53182">
    <property type="entry name" value="Pyrrolidone carboxyl peptidase (pyroglutamate aminopeptidase)"/>
    <property type="match status" value="1"/>
</dbReference>